<dbReference type="AlphaFoldDB" id="A0A7W9IN00"/>
<dbReference type="EMBL" id="JACHMP010000001">
    <property type="protein sequence ID" value="MBB5823732.1"/>
    <property type="molecule type" value="Genomic_DNA"/>
</dbReference>
<dbReference type="SUPFAM" id="SSF111069">
    <property type="entry name" value="Hypothetical protein yfbM"/>
    <property type="match status" value="1"/>
</dbReference>
<evidence type="ECO:0008006" key="3">
    <source>
        <dbReference type="Google" id="ProtNLM"/>
    </source>
</evidence>
<dbReference type="RefSeq" id="WP_184548528.1">
    <property type="nucleotide sequence ID" value="NZ_JACHMP010000001.1"/>
</dbReference>
<dbReference type="InterPro" id="IPR035944">
    <property type="entry name" value="YfbM-like_sf"/>
</dbReference>
<sequence>MSLDGRYLRVTAAEVTRMIRDPEGAYEFASGLPDDRELWVHKAWMAISIILRRAGHPLDLAALNVADGEKTLPVGEWGGQILQPPKYLDAHQVRIAAEALSRTSYDGLIGGIDPKLLSKCYGLHGKWDEKDVEWVRLWFEPVIPFFEATAGEGDAILAWID</sequence>
<dbReference type="Gene3D" id="3.40.1760.10">
    <property type="entry name" value="YfbM-like super family"/>
    <property type="match status" value="1"/>
</dbReference>
<name>A0A7W9IN00_9ACTN</name>
<evidence type="ECO:0000313" key="1">
    <source>
        <dbReference type="EMBL" id="MBB5823732.1"/>
    </source>
</evidence>
<gene>
    <name evidence="1" type="ORF">F4562_006794</name>
</gene>
<dbReference type="Pfam" id="PF08974">
    <property type="entry name" value="DUF1877"/>
    <property type="match status" value="1"/>
</dbReference>
<keyword evidence="2" id="KW-1185">Reference proteome</keyword>
<proteinExistence type="predicted"/>
<dbReference type="Proteomes" id="UP000540685">
    <property type="component" value="Unassembled WGS sequence"/>
</dbReference>
<dbReference type="InterPro" id="IPR015068">
    <property type="entry name" value="DUF1877"/>
</dbReference>
<accession>A0A7W9IN00</accession>
<comment type="caution">
    <text evidence="1">The sequence shown here is derived from an EMBL/GenBank/DDBJ whole genome shotgun (WGS) entry which is preliminary data.</text>
</comment>
<reference evidence="1 2" key="1">
    <citation type="submission" date="2020-08" db="EMBL/GenBank/DDBJ databases">
        <title>Sequencing the genomes of 1000 actinobacteria strains.</title>
        <authorList>
            <person name="Klenk H.-P."/>
        </authorList>
    </citation>
    <scope>NUCLEOTIDE SEQUENCE [LARGE SCALE GENOMIC DNA]</scope>
    <source>
        <strain evidence="1 2">DSM 46887</strain>
    </source>
</reference>
<evidence type="ECO:0000313" key="2">
    <source>
        <dbReference type="Proteomes" id="UP000540685"/>
    </source>
</evidence>
<protein>
    <recommendedName>
        <fullName evidence="3">DUF1877 domain-containing protein</fullName>
    </recommendedName>
</protein>
<organism evidence="1 2">
    <name type="scientific">Streptosporangium becharense</name>
    <dbReference type="NCBI Taxonomy" id="1816182"/>
    <lineage>
        <taxon>Bacteria</taxon>
        <taxon>Bacillati</taxon>
        <taxon>Actinomycetota</taxon>
        <taxon>Actinomycetes</taxon>
        <taxon>Streptosporangiales</taxon>
        <taxon>Streptosporangiaceae</taxon>
        <taxon>Streptosporangium</taxon>
    </lineage>
</organism>